<dbReference type="Pfam" id="PF17557">
    <property type="entry name" value="Conotoxin_I2"/>
    <property type="match status" value="1"/>
</dbReference>
<evidence type="ECO:0000256" key="1">
    <source>
        <dbReference type="ARBA" id="ARBA00004613"/>
    </source>
</evidence>
<organism evidence="7">
    <name type="scientific">Conus flavidus</name>
    <name type="common">Yellow Pacific cone</name>
    <dbReference type="NCBI Taxonomy" id="101302"/>
    <lineage>
        <taxon>Eukaryota</taxon>
        <taxon>Metazoa</taxon>
        <taxon>Spiralia</taxon>
        <taxon>Lophotrochozoa</taxon>
        <taxon>Mollusca</taxon>
        <taxon>Gastropoda</taxon>
        <taxon>Caenogastropoda</taxon>
        <taxon>Neogastropoda</taxon>
        <taxon>Conoidea</taxon>
        <taxon>Conidae</taxon>
        <taxon>Conus</taxon>
        <taxon>Virgiconus</taxon>
    </lineage>
</organism>
<gene>
    <name evidence="7" type="primary">Fla11.1</name>
</gene>
<dbReference type="InterPro" id="IPR020242">
    <property type="entry name" value="Conotoxin_I2"/>
</dbReference>
<keyword evidence="3" id="KW-0964">Secreted</keyword>
<name>U3KZV4_CONFL</name>
<keyword evidence="5" id="KW-1015">Disulfide bond</keyword>
<keyword evidence="6" id="KW-0732">Signal</keyword>
<feature type="signal peptide" evidence="6">
    <location>
        <begin position="1"/>
        <end position="28"/>
    </location>
</feature>
<proteinExistence type="evidence at transcript level"/>
<keyword evidence="4" id="KW-0800">Toxin</keyword>
<sequence length="73" mass="8426">MMFRLASVGCFLLVIGFLDLVRLNVVLTYDCTEEGDYCAYDFECCFLNCCYGMCMGVCSGRKRAHLHELLRHR</sequence>
<dbReference type="GO" id="GO:0090729">
    <property type="term" value="F:toxin activity"/>
    <property type="evidence" value="ECO:0007669"/>
    <property type="project" value="UniProtKB-KW"/>
</dbReference>
<dbReference type="PROSITE" id="PS60019">
    <property type="entry name" value="I_CONOTOXIN"/>
    <property type="match status" value="1"/>
</dbReference>
<dbReference type="AlphaFoldDB" id="U3KZV4"/>
<feature type="non-terminal residue" evidence="7">
    <location>
        <position position="73"/>
    </location>
</feature>
<dbReference type="GO" id="GO:0005576">
    <property type="term" value="C:extracellular region"/>
    <property type="evidence" value="ECO:0007669"/>
    <property type="project" value="UniProtKB-SubCell"/>
</dbReference>
<comment type="subcellular location">
    <subcellularLocation>
        <location evidence="1">Secreted</location>
    </subcellularLocation>
</comment>
<comment type="similarity">
    <text evidence="2">Belongs to the conotoxin I2 superfamily.</text>
</comment>
<evidence type="ECO:0000256" key="5">
    <source>
        <dbReference type="ARBA" id="ARBA00023157"/>
    </source>
</evidence>
<protein>
    <submittedName>
        <fullName evidence="7">I2-conotoxin peptide Fla11.1</fullName>
    </submittedName>
</protein>
<accession>U3KZV4</accession>
<feature type="chain" id="PRO_5004646088" evidence="6">
    <location>
        <begin position="29"/>
        <end position="73"/>
    </location>
</feature>
<evidence type="ECO:0000256" key="3">
    <source>
        <dbReference type="ARBA" id="ARBA00022525"/>
    </source>
</evidence>
<evidence type="ECO:0000256" key="6">
    <source>
        <dbReference type="SAM" id="SignalP"/>
    </source>
</evidence>
<dbReference type="EMBL" id="JX499100">
    <property type="protein sequence ID" value="AFU50784.1"/>
    <property type="molecule type" value="mRNA"/>
</dbReference>
<reference evidence="7" key="1">
    <citation type="submission" date="2012-08" db="EMBL/GenBank/DDBJ databases">
        <title>Transcriptome analysis reveals the diversity of conotoxins produced by Conus flavidus.</title>
        <authorList>
            <person name="Lu A."/>
            <person name="Xu S."/>
            <person name="Chi C."/>
            <person name="Wang C."/>
        </authorList>
    </citation>
    <scope>NUCLEOTIDE SEQUENCE</scope>
</reference>
<evidence type="ECO:0000313" key="7">
    <source>
        <dbReference type="EMBL" id="AFU50784.1"/>
    </source>
</evidence>
<evidence type="ECO:0000256" key="4">
    <source>
        <dbReference type="ARBA" id="ARBA00022656"/>
    </source>
</evidence>
<evidence type="ECO:0000256" key="2">
    <source>
        <dbReference type="ARBA" id="ARBA00007388"/>
    </source>
</evidence>
<dbReference type="InterPro" id="IPR013141">
    <property type="entry name" value="Conotoxin-I_CS"/>
</dbReference>